<reference evidence="2" key="1">
    <citation type="journal article" date="2023" name="GigaByte">
        <title>Genome assembly of the bearded iris, Iris pallida Lam.</title>
        <authorList>
            <person name="Bruccoleri R.E."/>
            <person name="Oakeley E.J."/>
            <person name="Faust A.M.E."/>
            <person name="Altorfer M."/>
            <person name="Dessus-Babus S."/>
            <person name="Burckhardt D."/>
            <person name="Oertli M."/>
            <person name="Naumann U."/>
            <person name="Petersen F."/>
            <person name="Wong J."/>
        </authorList>
    </citation>
    <scope>NUCLEOTIDE SEQUENCE</scope>
    <source>
        <strain evidence="2">GSM-AAB239-AS_SAM_17_03QT</strain>
    </source>
</reference>
<protein>
    <submittedName>
        <fullName evidence="2">Pectinesterase</fullName>
    </submittedName>
</protein>
<feature type="compositionally biased region" description="Acidic residues" evidence="1">
    <location>
        <begin position="394"/>
        <end position="403"/>
    </location>
</feature>
<reference evidence="2" key="2">
    <citation type="submission" date="2023-04" db="EMBL/GenBank/DDBJ databases">
        <authorList>
            <person name="Bruccoleri R.E."/>
            <person name="Oakeley E.J."/>
            <person name="Faust A.-M."/>
            <person name="Dessus-Babus S."/>
            <person name="Altorfer M."/>
            <person name="Burckhardt D."/>
            <person name="Oertli M."/>
            <person name="Naumann U."/>
            <person name="Petersen F."/>
            <person name="Wong J."/>
        </authorList>
    </citation>
    <scope>NUCLEOTIDE SEQUENCE</scope>
    <source>
        <strain evidence="2">GSM-AAB239-AS_SAM_17_03QT</strain>
        <tissue evidence="2">Leaf</tissue>
    </source>
</reference>
<feature type="compositionally biased region" description="Low complexity" evidence="1">
    <location>
        <begin position="364"/>
        <end position="373"/>
    </location>
</feature>
<dbReference type="AlphaFoldDB" id="A0AAX6HZ22"/>
<name>A0AAX6HZ22_IRIPA</name>
<evidence type="ECO:0000313" key="2">
    <source>
        <dbReference type="EMBL" id="KAJ6845465.1"/>
    </source>
</evidence>
<dbReference type="Proteomes" id="UP001140949">
    <property type="component" value="Unassembled WGS sequence"/>
</dbReference>
<organism evidence="2 3">
    <name type="scientific">Iris pallida</name>
    <name type="common">Sweet iris</name>
    <dbReference type="NCBI Taxonomy" id="29817"/>
    <lineage>
        <taxon>Eukaryota</taxon>
        <taxon>Viridiplantae</taxon>
        <taxon>Streptophyta</taxon>
        <taxon>Embryophyta</taxon>
        <taxon>Tracheophyta</taxon>
        <taxon>Spermatophyta</taxon>
        <taxon>Magnoliopsida</taxon>
        <taxon>Liliopsida</taxon>
        <taxon>Asparagales</taxon>
        <taxon>Iridaceae</taxon>
        <taxon>Iridoideae</taxon>
        <taxon>Irideae</taxon>
        <taxon>Iris</taxon>
    </lineage>
</organism>
<accession>A0AAX6HZ22</accession>
<sequence length="422" mass="45760">MLQLYTTARSAPTRSATAWCFSGPARFSIVMSFIMNPAPVAAALTNSLTTLEFEFPRSEEEEEEGVWLIHTESGGVKCSIAVRDAAEARHDGLVLAVADEHEVGLLPSDFDVLFVPAGLDVDDDAAGAGLGCGLHRVADSRVAAAAVLRHDHIRLDPRGRHLQQPPVARLHPSRKTARRHRRRRRQELPLLVLDGDAGEVLVPARGREDCETVASQLGQVLDMALHLLLDVPIGDAVQAFGAGVVVGQCCTEPSEHVLVGSPLRLQRRRTRLDYTQGPRELVHGRIEELHAVLVGGPGVRVHRNAHDRRRAIHRASDSAQRHVDGNVDQVALRGIRRPGEIEERAHAELGVAREAAGPRDGLRRPGSGQGRPLRPGPGPSQDRDRCGGGRQEQCGEEADEDEPAPPPAARDGLLVCRRSWSG</sequence>
<gene>
    <name evidence="2" type="ORF">M6B38_287080</name>
</gene>
<keyword evidence="3" id="KW-1185">Reference proteome</keyword>
<evidence type="ECO:0000313" key="3">
    <source>
        <dbReference type="Proteomes" id="UP001140949"/>
    </source>
</evidence>
<dbReference type="EMBL" id="JANAVB010006199">
    <property type="protein sequence ID" value="KAJ6845465.1"/>
    <property type="molecule type" value="Genomic_DNA"/>
</dbReference>
<proteinExistence type="predicted"/>
<comment type="caution">
    <text evidence="2">The sequence shown here is derived from an EMBL/GenBank/DDBJ whole genome shotgun (WGS) entry which is preliminary data.</text>
</comment>
<feature type="region of interest" description="Disordered" evidence="1">
    <location>
        <begin position="352"/>
        <end position="422"/>
    </location>
</feature>
<evidence type="ECO:0000256" key="1">
    <source>
        <dbReference type="SAM" id="MobiDB-lite"/>
    </source>
</evidence>